<dbReference type="RefSeq" id="WP_305516927.1">
    <property type="nucleotide sequence ID" value="NZ_JAUPEV010000005.1"/>
</dbReference>
<reference evidence="1" key="2">
    <citation type="submission" date="2023-07" db="EMBL/GenBank/DDBJ databases">
        <authorList>
            <person name="Aydin F."/>
            <person name="Tarhane S."/>
            <person name="Saticioglu I.B."/>
            <person name="Karakaya E."/>
            <person name="Abay S."/>
            <person name="Guran O."/>
            <person name="Bozkurt E."/>
            <person name="Uzum N."/>
            <person name="Olgun K."/>
            <person name="Jablonski D."/>
        </authorList>
    </citation>
    <scope>NUCLEOTIDE SEQUENCE</scope>
    <source>
        <strain evidence="1">Faydin-H75</strain>
    </source>
</reference>
<dbReference type="EMBL" id="JAUYZK010000003">
    <property type="protein sequence ID" value="MDP2538792.1"/>
    <property type="molecule type" value="Genomic_DNA"/>
</dbReference>
<reference evidence="1 3" key="3">
    <citation type="journal article" date="2024" name="Syst. Appl. Microbiol.">
        <title>Helicobacter cappadocius sp. nov., from lizards: The first psychrotrophic Helicobacter species.</title>
        <authorList>
            <person name="Aydin F."/>
            <person name="Tarhane S."/>
            <person name="Karakaya E."/>
            <person name="Abay S."/>
            <person name="Kayman T."/>
            <person name="Guran O."/>
            <person name="Bozkurt E."/>
            <person name="Uzum N."/>
            <person name="Avci A."/>
            <person name="Olgun K."/>
            <person name="Jablonski D."/>
            <person name="Guran C."/>
            <person name="Burcin Saticioglu I."/>
        </authorList>
    </citation>
    <scope>NUCLEOTIDE SEQUENCE [LARGE SCALE GENOMIC DNA]</scope>
    <source>
        <strain evidence="1">Faydin-H75</strain>
        <strain evidence="3">faydin-H76</strain>
    </source>
</reference>
<proteinExistence type="predicted"/>
<dbReference type="Proteomes" id="UP001240777">
    <property type="component" value="Unassembled WGS sequence"/>
</dbReference>
<organism evidence="2 3">
    <name type="scientific">Helicobacter cappadocius</name>
    <dbReference type="NCBI Taxonomy" id="3063998"/>
    <lineage>
        <taxon>Bacteria</taxon>
        <taxon>Pseudomonadati</taxon>
        <taxon>Campylobacterota</taxon>
        <taxon>Epsilonproteobacteria</taxon>
        <taxon>Campylobacterales</taxon>
        <taxon>Helicobacteraceae</taxon>
        <taxon>Helicobacter</taxon>
    </lineage>
</organism>
<reference evidence="2 4" key="1">
    <citation type="submission" date="2023-07" db="EMBL/GenBank/DDBJ databases">
        <title>Unpublished Manusciprt.</title>
        <authorList>
            <person name="Aydin F."/>
            <person name="Tarhane S."/>
            <person name="Saticioglu I.B."/>
            <person name="Karakaya E."/>
            <person name="Abay S."/>
            <person name="Guran O."/>
            <person name="Bozkurt E."/>
            <person name="Uzum N."/>
            <person name="Olgun K."/>
            <person name="Jablonski D."/>
        </authorList>
    </citation>
    <scope>NUCLEOTIDE SEQUENCE</scope>
    <source>
        <strain evidence="4">faydin-H75</strain>
        <strain evidence="2">Faydin-H76</strain>
    </source>
</reference>
<evidence type="ECO:0000313" key="4">
    <source>
        <dbReference type="Proteomes" id="UP001240777"/>
    </source>
</evidence>
<gene>
    <name evidence="1" type="ORF">Q5I04_04060</name>
    <name evidence="2" type="ORF">Q5I06_03205</name>
</gene>
<keyword evidence="4" id="KW-1185">Reference proteome</keyword>
<dbReference type="EMBL" id="JAUPEV010000005">
    <property type="protein sequence ID" value="MDO7253082.1"/>
    <property type="molecule type" value="Genomic_DNA"/>
</dbReference>
<dbReference type="PROSITE" id="PS51257">
    <property type="entry name" value="PROKAR_LIPOPROTEIN"/>
    <property type="match status" value="1"/>
</dbReference>
<accession>A0AA90T9E9</accession>
<evidence type="ECO:0008006" key="5">
    <source>
        <dbReference type="Google" id="ProtNLM"/>
    </source>
</evidence>
<name>A0AA90T9E9_9HELI</name>
<protein>
    <recommendedName>
        <fullName evidence="5">Lipoprotein</fullName>
    </recommendedName>
</protein>
<comment type="caution">
    <text evidence="2">The sequence shown here is derived from an EMBL/GenBank/DDBJ whole genome shotgun (WGS) entry which is preliminary data.</text>
</comment>
<evidence type="ECO:0000313" key="2">
    <source>
        <dbReference type="EMBL" id="MDP2538792.1"/>
    </source>
</evidence>
<dbReference type="Proteomes" id="UP001177258">
    <property type="component" value="Unassembled WGS sequence"/>
</dbReference>
<sequence>MNKQSKKFTILFFISSAIFLTACSDRYYEMYKSPCACFSQKDLKKIYQQIQKEELEKTKSNTQNTYYRSSKIGLSEEYPKYGNCAVYKNLLKRVKKA</sequence>
<dbReference type="AlphaFoldDB" id="A0AA90T9E9"/>
<evidence type="ECO:0000313" key="3">
    <source>
        <dbReference type="Proteomes" id="UP001177258"/>
    </source>
</evidence>
<evidence type="ECO:0000313" key="1">
    <source>
        <dbReference type="EMBL" id="MDO7253082.1"/>
    </source>
</evidence>